<dbReference type="AlphaFoldDB" id="A0A9R1WB26"/>
<keyword evidence="3" id="KW-1185">Reference proteome</keyword>
<dbReference type="EMBL" id="NBSK02000002">
    <property type="protein sequence ID" value="KAJ0221825.1"/>
    <property type="molecule type" value="Genomic_DNA"/>
</dbReference>
<dbReference type="Proteomes" id="UP000235145">
    <property type="component" value="Unassembled WGS sequence"/>
</dbReference>
<feature type="region of interest" description="Disordered" evidence="1">
    <location>
        <begin position="1"/>
        <end position="36"/>
    </location>
</feature>
<reference evidence="2 3" key="1">
    <citation type="journal article" date="2017" name="Nat. Commun.">
        <title>Genome assembly with in vitro proximity ligation data and whole-genome triplication in lettuce.</title>
        <authorList>
            <person name="Reyes-Chin-Wo S."/>
            <person name="Wang Z."/>
            <person name="Yang X."/>
            <person name="Kozik A."/>
            <person name="Arikit S."/>
            <person name="Song C."/>
            <person name="Xia L."/>
            <person name="Froenicke L."/>
            <person name="Lavelle D.O."/>
            <person name="Truco M.J."/>
            <person name="Xia R."/>
            <person name="Zhu S."/>
            <person name="Xu C."/>
            <person name="Xu H."/>
            <person name="Xu X."/>
            <person name="Cox K."/>
            <person name="Korf I."/>
            <person name="Meyers B.C."/>
            <person name="Michelmore R.W."/>
        </authorList>
    </citation>
    <scope>NUCLEOTIDE SEQUENCE [LARGE SCALE GENOMIC DNA]</scope>
    <source>
        <strain evidence="3">cv. Salinas</strain>
        <tissue evidence="2">Seedlings</tissue>
    </source>
</reference>
<protein>
    <submittedName>
        <fullName evidence="2">Uncharacterized protein</fullName>
    </submittedName>
</protein>
<evidence type="ECO:0000313" key="2">
    <source>
        <dbReference type="EMBL" id="KAJ0221825.1"/>
    </source>
</evidence>
<name>A0A9R1WB26_LACSA</name>
<evidence type="ECO:0000256" key="1">
    <source>
        <dbReference type="SAM" id="MobiDB-lite"/>
    </source>
</evidence>
<feature type="compositionally biased region" description="Basic and acidic residues" evidence="1">
    <location>
        <begin position="1"/>
        <end position="33"/>
    </location>
</feature>
<comment type="caution">
    <text evidence="2">The sequence shown here is derived from an EMBL/GenBank/DDBJ whole genome shotgun (WGS) entry which is preliminary data.</text>
</comment>
<sequence length="96" mass="10730">MEMAEGGEKVKGENPNSKDGDMEAEIQRLKDEVPGNYYGKPEMDATEGFHFIYACLGESLFKRNANVAASEVAQNVRKVGKRIKEKIDDILRPPTK</sequence>
<proteinExistence type="predicted"/>
<gene>
    <name evidence="2" type="ORF">LSAT_V11C200077760</name>
</gene>
<accession>A0A9R1WB26</accession>
<organism evidence="2 3">
    <name type="scientific">Lactuca sativa</name>
    <name type="common">Garden lettuce</name>
    <dbReference type="NCBI Taxonomy" id="4236"/>
    <lineage>
        <taxon>Eukaryota</taxon>
        <taxon>Viridiplantae</taxon>
        <taxon>Streptophyta</taxon>
        <taxon>Embryophyta</taxon>
        <taxon>Tracheophyta</taxon>
        <taxon>Spermatophyta</taxon>
        <taxon>Magnoliopsida</taxon>
        <taxon>eudicotyledons</taxon>
        <taxon>Gunneridae</taxon>
        <taxon>Pentapetalae</taxon>
        <taxon>asterids</taxon>
        <taxon>campanulids</taxon>
        <taxon>Asterales</taxon>
        <taxon>Asteraceae</taxon>
        <taxon>Cichorioideae</taxon>
        <taxon>Cichorieae</taxon>
        <taxon>Lactucinae</taxon>
        <taxon>Lactuca</taxon>
    </lineage>
</organism>
<evidence type="ECO:0000313" key="3">
    <source>
        <dbReference type="Proteomes" id="UP000235145"/>
    </source>
</evidence>